<gene>
    <name evidence="2" type="ORF">GSD1FS_1846</name>
</gene>
<protein>
    <submittedName>
        <fullName evidence="2">Uncharacterized protein</fullName>
    </submittedName>
</protein>
<evidence type="ECO:0000256" key="1">
    <source>
        <dbReference type="SAM" id="MobiDB-lite"/>
    </source>
</evidence>
<feature type="compositionally biased region" description="Polar residues" evidence="1">
    <location>
        <begin position="76"/>
        <end position="88"/>
    </location>
</feature>
<feature type="compositionally biased region" description="Polar residues" evidence="1">
    <location>
        <begin position="56"/>
        <end position="69"/>
    </location>
</feature>
<keyword evidence="3" id="KW-1185">Reference proteome</keyword>
<sequence length="178" mass="19538">MLGATEKYPSCLDADPIETTTAISSSSSRTTRRAPLPEQSKAINFTQDAVPHAQDATPSVMSPQRQPSMSKRRTGESTSSMQTAQTKVSSPASAAAAPESAQLSLEDRRTYLTSIPPANWATFMRWCQHRPNPDSKSLAILAKIDHQIELTDDDVESLWNLRLKSIRRGFPASILSPR</sequence>
<feature type="compositionally biased region" description="Low complexity" evidence="1">
    <location>
        <begin position="89"/>
        <end position="103"/>
    </location>
</feature>
<dbReference type="Proteomes" id="UP000487882">
    <property type="component" value="Unassembled WGS sequence"/>
</dbReference>
<name>A0A7K1J7M0_9BIFI</name>
<proteinExistence type="predicted"/>
<evidence type="ECO:0000313" key="3">
    <source>
        <dbReference type="Proteomes" id="UP000487882"/>
    </source>
</evidence>
<dbReference type="EMBL" id="WNLP01000011">
    <property type="protein sequence ID" value="MUH60475.1"/>
    <property type="molecule type" value="Genomic_DNA"/>
</dbReference>
<accession>A0A7K1J7M0</accession>
<comment type="caution">
    <text evidence="2">The sequence shown here is derived from an EMBL/GenBank/DDBJ whole genome shotgun (WGS) entry which is preliminary data.</text>
</comment>
<feature type="compositionally biased region" description="Low complexity" evidence="1">
    <location>
        <begin position="19"/>
        <end position="29"/>
    </location>
</feature>
<reference evidence="2 3" key="1">
    <citation type="submission" date="2019-09" db="EMBL/GenBank/DDBJ databases">
        <title>Bifidobacterium canis sp. nov., isolated from the digestive tract of German Shepherd dog puppy.</title>
        <authorList>
            <person name="Bunesova V."/>
        </authorList>
    </citation>
    <scope>NUCLEOTIDE SEQUENCE [LARGE SCALE GENOMIC DNA]</scope>
    <source>
        <strain evidence="2 3">GSD1FS</strain>
    </source>
</reference>
<dbReference type="AlphaFoldDB" id="A0A7K1J7M0"/>
<organism evidence="2 3">
    <name type="scientific">Bifidobacterium canis</name>
    <dbReference type="NCBI Taxonomy" id="2610880"/>
    <lineage>
        <taxon>Bacteria</taxon>
        <taxon>Bacillati</taxon>
        <taxon>Actinomycetota</taxon>
        <taxon>Actinomycetes</taxon>
        <taxon>Bifidobacteriales</taxon>
        <taxon>Bifidobacteriaceae</taxon>
        <taxon>Bifidobacterium</taxon>
    </lineage>
</organism>
<feature type="region of interest" description="Disordered" evidence="1">
    <location>
        <begin position="1"/>
        <end position="103"/>
    </location>
</feature>
<evidence type="ECO:0000313" key="2">
    <source>
        <dbReference type="EMBL" id="MUH60475.1"/>
    </source>
</evidence>